<dbReference type="OrthoDB" id="10064318at2759"/>
<evidence type="ECO:0000256" key="6">
    <source>
        <dbReference type="PROSITE-ProRule" id="PRU00175"/>
    </source>
</evidence>
<evidence type="ECO:0000256" key="7">
    <source>
        <dbReference type="SAM" id="MobiDB-lite"/>
    </source>
</evidence>
<comment type="subcellular location">
    <subcellularLocation>
        <location evidence="1">Membrane</location>
        <topology evidence="1">Peripheral membrane protein</topology>
        <orientation evidence="1">Cytoplasmic side</orientation>
    </subcellularLocation>
</comment>
<dbReference type="GO" id="GO:0005768">
    <property type="term" value="C:endosome"/>
    <property type="evidence" value="ECO:0007669"/>
    <property type="project" value="TreeGrafter"/>
</dbReference>
<comment type="caution">
    <text evidence="9">The sequence shown here is derived from an EMBL/GenBank/DDBJ whole genome shotgun (WGS) entry which is preliminary data.</text>
</comment>
<dbReference type="PANTHER" id="PTHR47554:SF1">
    <property type="entry name" value="SORTING NEXIN MVP1"/>
    <property type="match status" value="1"/>
</dbReference>
<dbReference type="PROSITE" id="PS00518">
    <property type="entry name" value="ZF_RING_1"/>
    <property type="match status" value="1"/>
</dbReference>
<evidence type="ECO:0000256" key="2">
    <source>
        <dbReference type="ARBA" id="ARBA00014268"/>
    </source>
</evidence>
<dbReference type="GO" id="GO:0008270">
    <property type="term" value="F:zinc ion binding"/>
    <property type="evidence" value="ECO:0007669"/>
    <property type="project" value="UniProtKB-KW"/>
</dbReference>
<organism evidence="9 10">
    <name type="scientific">Paramicrosporidium saccamoebae</name>
    <dbReference type="NCBI Taxonomy" id="1246581"/>
    <lineage>
        <taxon>Eukaryota</taxon>
        <taxon>Fungi</taxon>
        <taxon>Fungi incertae sedis</taxon>
        <taxon>Cryptomycota</taxon>
        <taxon>Cryptomycota incertae sedis</taxon>
        <taxon>Paramicrosporidium</taxon>
    </lineage>
</organism>
<gene>
    <name evidence="9" type="ORF">PSACC_01288</name>
</gene>
<dbReference type="InterPro" id="IPR001841">
    <property type="entry name" value="Znf_RING"/>
</dbReference>
<dbReference type="PANTHER" id="PTHR47554">
    <property type="entry name" value="SORTING NEXIN MVP1"/>
    <property type="match status" value="1"/>
</dbReference>
<evidence type="ECO:0000256" key="3">
    <source>
        <dbReference type="ARBA" id="ARBA00022723"/>
    </source>
</evidence>
<keyword evidence="5" id="KW-0862">Zinc</keyword>
<feature type="compositionally biased region" description="Polar residues" evidence="7">
    <location>
        <begin position="224"/>
        <end position="246"/>
    </location>
</feature>
<dbReference type="GO" id="GO:0042147">
    <property type="term" value="P:retrograde transport, endosome to Golgi"/>
    <property type="evidence" value="ECO:0007669"/>
    <property type="project" value="InterPro"/>
</dbReference>
<dbReference type="Proteomes" id="UP000240830">
    <property type="component" value="Unassembled WGS sequence"/>
</dbReference>
<evidence type="ECO:0000259" key="8">
    <source>
        <dbReference type="PROSITE" id="PS50089"/>
    </source>
</evidence>
<dbReference type="Gene3D" id="3.30.40.10">
    <property type="entry name" value="Zinc/RING finger domain, C3HC4 (zinc finger)"/>
    <property type="match status" value="1"/>
</dbReference>
<feature type="compositionally biased region" description="Basic and acidic residues" evidence="7">
    <location>
        <begin position="211"/>
        <end position="223"/>
    </location>
</feature>
<evidence type="ECO:0000256" key="5">
    <source>
        <dbReference type="ARBA" id="ARBA00022833"/>
    </source>
</evidence>
<accession>A0A2H9TM77</accession>
<dbReference type="InterPro" id="IPR013083">
    <property type="entry name" value="Znf_RING/FYVE/PHD"/>
</dbReference>
<dbReference type="Pfam" id="PF13445">
    <property type="entry name" value="zf-RING_UBOX"/>
    <property type="match status" value="1"/>
</dbReference>
<dbReference type="InterPro" id="IPR036871">
    <property type="entry name" value="PX_dom_sf"/>
</dbReference>
<dbReference type="SUPFAM" id="SSF64268">
    <property type="entry name" value="PX domain"/>
    <property type="match status" value="1"/>
</dbReference>
<dbReference type="InterPro" id="IPR028662">
    <property type="entry name" value="SNX8/Mvp1"/>
</dbReference>
<dbReference type="GO" id="GO:0005829">
    <property type="term" value="C:cytosol"/>
    <property type="evidence" value="ECO:0007669"/>
    <property type="project" value="GOC"/>
</dbReference>
<evidence type="ECO:0000256" key="1">
    <source>
        <dbReference type="ARBA" id="ARBA00004287"/>
    </source>
</evidence>
<keyword evidence="10" id="KW-1185">Reference proteome</keyword>
<dbReference type="AlphaFoldDB" id="A0A2H9TM77"/>
<dbReference type="GO" id="GO:0006623">
    <property type="term" value="P:protein targeting to vacuole"/>
    <property type="evidence" value="ECO:0007669"/>
    <property type="project" value="TreeGrafter"/>
</dbReference>
<dbReference type="Pfam" id="PF00787">
    <property type="entry name" value="PX"/>
    <property type="match status" value="1"/>
</dbReference>
<dbReference type="InterPro" id="IPR017907">
    <property type="entry name" value="Znf_RING_CS"/>
</dbReference>
<keyword evidence="3" id="KW-0479">Metal-binding</keyword>
<dbReference type="EMBL" id="MTSL01000097">
    <property type="protein sequence ID" value="PJF18878.1"/>
    <property type="molecule type" value="Genomic_DNA"/>
</dbReference>
<evidence type="ECO:0000313" key="10">
    <source>
        <dbReference type="Proteomes" id="UP000240830"/>
    </source>
</evidence>
<dbReference type="SUPFAM" id="SSF57850">
    <property type="entry name" value="RING/U-box"/>
    <property type="match status" value="1"/>
</dbReference>
<dbReference type="GO" id="GO:0032266">
    <property type="term" value="F:phosphatidylinositol-3-phosphate binding"/>
    <property type="evidence" value="ECO:0007669"/>
    <property type="project" value="TreeGrafter"/>
</dbReference>
<evidence type="ECO:0000313" key="9">
    <source>
        <dbReference type="EMBL" id="PJF18878.1"/>
    </source>
</evidence>
<evidence type="ECO:0000256" key="4">
    <source>
        <dbReference type="ARBA" id="ARBA00022771"/>
    </source>
</evidence>
<name>A0A2H9TM77_9FUNG</name>
<dbReference type="GO" id="GO:0016020">
    <property type="term" value="C:membrane"/>
    <property type="evidence" value="ECO:0007669"/>
    <property type="project" value="UniProtKB-SubCell"/>
</dbReference>
<feature type="region of interest" description="Disordered" evidence="7">
    <location>
        <begin position="200"/>
        <end position="246"/>
    </location>
</feature>
<keyword evidence="4 6" id="KW-0863">Zinc-finger</keyword>
<feature type="domain" description="RING-type" evidence="8">
    <location>
        <begin position="96"/>
        <end position="128"/>
    </location>
</feature>
<proteinExistence type="predicted"/>
<dbReference type="InterPro" id="IPR001683">
    <property type="entry name" value="PX_dom"/>
</dbReference>
<sequence>MSHTPRPSLSHTATTDGSIEITESLQEILTLTDDEEPQVLAVKKPALKVTKRPPKQPPRRRRANLVDLTVDSPVRPSTDFVQQLPTPEAKKTCIKCSVCLDNMSHPTSTICGHLFCEACIILALIAECIANVDWLEQLDLRRAFTRLQNAPEQQVPWKVSSASLLQVVLSGADSQPIRPLDPQHVSSTLKLHAGPIPGVIATPTAESINPETKKRAQSEDKSRSASPSSDHSGTASPSSGTKKSRTQSIVRTTYYSALIETLGGAFGDEICWPLYPFSTVVADPAGMEPVCSCGDPASIPNYHTERKNYVIPIPVILTKPTTLTQTRVRTLIRTVTRSMPNSPPTQIISRFRKVMSDLNPTCTVTDCGCPYSIDNPNGDILPAHVCCKALIMPLIVATAYSKAIFVVREKTDLGGTLKSSQFAEMLAEVSMDSEMSDVVNFTEGELKVDDLLARLELMRATAEEGDDNVDSQEASDHHIVVANASYTSGESALDPWKRTVSQLSMGSILEVECSTCRVEVVPADMAGPFYDRHRNYSISTSTRNGEPVPPLSWADYLVTQSDAFVASRRRGLEEFLFLVVNHPVIQRDPILVEFLSVEDFSTIRNRVNPGWQEEFVCMRTSSTNEPVPIREPNWMIYDDAWKWSHHLKDAVEDLRRSLSSFAESHGNSHQQIAIISERMAKILENTQHVDHADLAVPKALEGLVTPHIALEMVTRTKRMKFDRFAALSDQIVSSQAHAEKLRARDGPNPTPDLEKALSRQDLLFQCKRNEFADECLRQELGWVVKMTKGIPALFAEIHKNLHRHYEILADCSQM</sequence>
<dbReference type="InterPro" id="IPR027370">
    <property type="entry name" value="Znf-RING_euk"/>
</dbReference>
<protein>
    <recommendedName>
        <fullName evidence="2">Sorting nexin MVP1</fullName>
    </recommendedName>
</protein>
<dbReference type="Gene3D" id="3.30.1520.10">
    <property type="entry name" value="Phox-like domain"/>
    <property type="match status" value="1"/>
</dbReference>
<dbReference type="PROSITE" id="PS50089">
    <property type="entry name" value="ZF_RING_2"/>
    <property type="match status" value="1"/>
</dbReference>
<reference evidence="9 10" key="1">
    <citation type="submission" date="2016-10" db="EMBL/GenBank/DDBJ databases">
        <title>The genome of Paramicrosporidium saccamoebae is the missing link in understanding Cryptomycota and Microsporidia evolution.</title>
        <authorList>
            <person name="Quandt C.A."/>
            <person name="Beaudet D."/>
            <person name="Corsaro D."/>
            <person name="Michel R."/>
            <person name="Corradi N."/>
            <person name="James T."/>
        </authorList>
    </citation>
    <scope>NUCLEOTIDE SEQUENCE [LARGE SCALE GENOMIC DNA]</scope>
    <source>
        <strain evidence="9 10">KSL3</strain>
    </source>
</reference>